<dbReference type="Gramene" id="EFJ21081">
    <property type="protein sequence ID" value="EFJ21081"/>
    <property type="gene ID" value="SELMODRAFT_107407"/>
</dbReference>
<dbReference type="EMBL" id="GL377600">
    <property type="protein sequence ID" value="EFJ21081.1"/>
    <property type="molecule type" value="Genomic_DNA"/>
</dbReference>
<dbReference type="PANTHER" id="PTHR43490">
    <property type="entry name" value="(+)-NEOMENTHOL DEHYDROGENASE"/>
    <property type="match status" value="1"/>
</dbReference>
<feature type="non-terminal residue" evidence="5">
    <location>
        <position position="1"/>
    </location>
</feature>
<evidence type="ECO:0000256" key="3">
    <source>
        <dbReference type="ARBA" id="ARBA00023002"/>
    </source>
</evidence>
<dbReference type="InParanoid" id="D8S3B4"/>
<keyword evidence="6" id="KW-1185">Reference proteome</keyword>
<dbReference type="Gene3D" id="3.40.50.720">
    <property type="entry name" value="NAD(P)-binding Rossmann-like Domain"/>
    <property type="match status" value="1"/>
</dbReference>
<comment type="similarity">
    <text evidence="1 4">Belongs to the short-chain dehydrogenases/reductases (SDR) family.</text>
</comment>
<organism evidence="6">
    <name type="scientific">Selaginella moellendorffii</name>
    <name type="common">Spikemoss</name>
    <dbReference type="NCBI Taxonomy" id="88036"/>
    <lineage>
        <taxon>Eukaryota</taxon>
        <taxon>Viridiplantae</taxon>
        <taxon>Streptophyta</taxon>
        <taxon>Embryophyta</taxon>
        <taxon>Tracheophyta</taxon>
        <taxon>Lycopodiopsida</taxon>
        <taxon>Selaginellales</taxon>
        <taxon>Selaginellaceae</taxon>
        <taxon>Selaginella</taxon>
    </lineage>
</organism>
<dbReference type="FunCoup" id="D8S3B4">
    <property type="interactions" value="473"/>
</dbReference>
<sequence length="319" mass="35262">RRWWSRETIAVVTGSNKGLGLAIARGLAMEGVTTILTARDELRGWETVDSLKQDERIDPSLIHFHRLDVTSASSIQEFARWIKTKFGGLDILVNNAGISGATPGALTNLENSKAVIDTNYLAVRKLTESLISLMRPSSHGARIVNVSSGTSRLDALQNQALAHKISNIDELSMEAIDEIVKEYLEDVEHGRVIEKGWSRMFGAYDYCFSKIALNAYTRVLARDLSKLPEGHKIFANCMCPGLASTDMSRNNGHSAEVGADTAIWLALRPAIESSSGRFFSKRNDVGFDRIPFYIENVAYTSDLEDFMECIRKVEAAANS</sequence>
<evidence type="ECO:0000256" key="4">
    <source>
        <dbReference type="RuleBase" id="RU000363"/>
    </source>
</evidence>
<dbReference type="OrthoDB" id="1933717at2759"/>
<evidence type="ECO:0000256" key="1">
    <source>
        <dbReference type="ARBA" id="ARBA00006484"/>
    </source>
</evidence>
<dbReference type="InterPro" id="IPR036291">
    <property type="entry name" value="NAD(P)-bd_dom_sf"/>
</dbReference>
<dbReference type="PANTHER" id="PTHR43490:SF99">
    <property type="entry name" value="SHORT-CHAIN DEHYDROGENASE_REDUCTASE"/>
    <property type="match status" value="1"/>
</dbReference>
<gene>
    <name evidence="5" type="ORF">SELMODRAFT_107407</name>
</gene>
<dbReference type="SUPFAM" id="SSF51735">
    <property type="entry name" value="NAD(P)-binding Rossmann-fold domains"/>
    <property type="match status" value="1"/>
</dbReference>
<dbReference type="InterPro" id="IPR002347">
    <property type="entry name" value="SDR_fam"/>
</dbReference>
<keyword evidence="3" id="KW-0560">Oxidoreductase</keyword>
<keyword evidence="2" id="KW-0521">NADP</keyword>
<dbReference type="AlphaFoldDB" id="D8S3B4"/>
<dbReference type="OMA" id="EDFMECI"/>
<proteinExistence type="inferred from homology"/>
<evidence type="ECO:0000256" key="2">
    <source>
        <dbReference type="ARBA" id="ARBA00022857"/>
    </source>
</evidence>
<protein>
    <submittedName>
        <fullName evidence="5">Uncharacterized protein</fullName>
    </submittedName>
</protein>
<evidence type="ECO:0000313" key="6">
    <source>
        <dbReference type="Proteomes" id="UP000001514"/>
    </source>
</evidence>
<dbReference type="Pfam" id="PF00106">
    <property type="entry name" value="adh_short"/>
    <property type="match status" value="1"/>
</dbReference>
<reference evidence="5 6" key="1">
    <citation type="journal article" date="2011" name="Science">
        <title>The Selaginella genome identifies genetic changes associated with the evolution of vascular plants.</title>
        <authorList>
            <person name="Banks J.A."/>
            <person name="Nishiyama T."/>
            <person name="Hasebe M."/>
            <person name="Bowman J.L."/>
            <person name="Gribskov M."/>
            <person name="dePamphilis C."/>
            <person name="Albert V.A."/>
            <person name="Aono N."/>
            <person name="Aoyama T."/>
            <person name="Ambrose B.A."/>
            <person name="Ashton N.W."/>
            <person name="Axtell M.J."/>
            <person name="Barker E."/>
            <person name="Barker M.S."/>
            <person name="Bennetzen J.L."/>
            <person name="Bonawitz N.D."/>
            <person name="Chapple C."/>
            <person name="Cheng C."/>
            <person name="Correa L.G."/>
            <person name="Dacre M."/>
            <person name="DeBarry J."/>
            <person name="Dreyer I."/>
            <person name="Elias M."/>
            <person name="Engstrom E.M."/>
            <person name="Estelle M."/>
            <person name="Feng L."/>
            <person name="Finet C."/>
            <person name="Floyd S.K."/>
            <person name="Frommer W.B."/>
            <person name="Fujita T."/>
            <person name="Gramzow L."/>
            <person name="Gutensohn M."/>
            <person name="Harholt J."/>
            <person name="Hattori M."/>
            <person name="Heyl A."/>
            <person name="Hirai T."/>
            <person name="Hiwatashi Y."/>
            <person name="Ishikawa M."/>
            <person name="Iwata M."/>
            <person name="Karol K.G."/>
            <person name="Koehler B."/>
            <person name="Kolukisaoglu U."/>
            <person name="Kubo M."/>
            <person name="Kurata T."/>
            <person name="Lalonde S."/>
            <person name="Li K."/>
            <person name="Li Y."/>
            <person name="Litt A."/>
            <person name="Lyons E."/>
            <person name="Manning G."/>
            <person name="Maruyama T."/>
            <person name="Michael T.P."/>
            <person name="Mikami K."/>
            <person name="Miyazaki S."/>
            <person name="Morinaga S."/>
            <person name="Murata T."/>
            <person name="Mueller-Roeber B."/>
            <person name="Nelson D.R."/>
            <person name="Obara M."/>
            <person name="Oguri Y."/>
            <person name="Olmstead R.G."/>
            <person name="Onodera N."/>
            <person name="Petersen B.L."/>
            <person name="Pils B."/>
            <person name="Prigge M."/>
            <person name="Rensing S.A."/>
            <person name="Riano-Pachon D.M."/>
            <person name="Roberts A.W."/>
            <person name="Sato Y."/>
            <person name="Scheller H.V."/>
            <person name="Schulz B."/>
            <person name="Schulz C."/>
            <person name="Shakirov E.V."/>
            <person name="Shibagaki N."/>
            <person name="Shinohara N."/>
            <person name="Shippen D.E."/>
            <person name="Soerensen I."/>
            <person name="Sotooka R."/>
            <person name="Sugimoto N."/>
            <person name="Sugita M."/>
            <person name="Sumikawa N."/>
            <person name="Tanurdzic M."/>
            <person name="Theissen G."/>
            <person name="Ulvskov P."/>
            <person name="Wakazuki S."/>
            <person name="Weng J.K."/>
            <person name="Willats W.W."/>
            <person name="Wipf D."/>
            <person name="Wolf P.G."/>
            <person name="Yang L."/>
            <person name="Zimmer A.D."/>
            <person name="Zhu Q."/>
            <person name="Mitros T."/>
            <person name="Hellsten U."/>
            <person name="Loque D."/>
            <person name="Otillar R."/>
            <person name="Salamov A."/>
            <person name="Schmutz J."/>
            <person name="Shapiro H."/>
            <person name="Lindquist E."/>
            <person name="Lucas S."/>
            <person name="Rokhsar D."/>
            <person name="Grigoriev I.V."/>
        </authorList>
    </citation>
    <scope>NUCLEOTIDE SEQUENCE [LARGE SCALE GENOMIC DNA]</scope>
</reference>
<dbReference type="KEGG" id="smo:SELMODRAFT_107407"/>
<evidence type="ECO:0000313" key="5">
    <source>
        <dbReference type="EMBL" id="EFJ21081.1"/>
    </source>
</evidence>
<dbReference type="PRINTS" id="PR00081">
    <property type="entry name" value="GDHRDH"/>
</dbReference>
<dbReference type="STRING" id="88036.D8S3B4"/>
<dbReference type="GO" id="GO:0016491">
    <property type="term" value="F:oxidoreductase activity"/>
    <property type="evidence" value="ECO:0007669"/>
    <property type="project" value="UniProtKB-KW"/>
</dbReference>
<dbReference type="HOGENOM" id="CLU_010194_9_0_1"/>
<dbReference type="eggNOG" id="KOG1208">
    <property type="taxonomic scope" value="Eukaryota"/>
</dbReference>
<dbReference type="PRINTS" id="PR00080">
    <property type="entry name" value="SDRFAMILY"/>
</dbReference>
<dbReference type="Proteomes" id="UP000001514">
    <property type="component" value="Unassembled WGS sequence"/>
</dbReference>
<name>D8S3B4_SELML</name>
<accession>D8S3B4</accession>